<dbReference type="AlphaFoldDB" id="A0A095UMS6"/>
<evidence type="ECO:0000259" key="4">
    <source>
        <dbReference type="SMART" id="SM00822"/>
    </source>
</evidence>
<accession>A0A095UMS6</accession>
<dbReference type="STRING" id="1177154.Y5S_03027"/>
<evidence type="ECO:0000256" key="1">
    <source>
        <dbReference type="ARBA" id="ARBA00006484"/>
    </source>
</evidence>
<comment type="similarity">
    <text evidence="1 3">Belongs to the short-chain dehydrogenases/reductases (SDR) family.</text>
</comment>
<organism evidence="5 6">
    <name type="scientific">Alcanivorax nanhaiticus</name>
    <dbReference type="NCBI Taxonomy" id="1177154"/>
    <lineage>
        <taxon>Bacteria</taxon>
        <taxon>Pseudomonadati</taxon>
        <taxon>Pseudomonadota</taxon>
        <taxon>Gammaproteobacteria</taxon>
        <taxon>Oceanospirillales</taxon>
        <taxon>Alcanivoracaceae</taxon>
        <taxon>Alcanivorax</taxon>
    </lineage>
</organism>
<dbReference type="PIRSF" id="PIRSF000126">
    <property type="entry name" value="11-beta-HSD1"/>
    <property type="match status" value="1"/>
</dbReference>
<dbReference type="InterPro" id="IPR057326">
    <property type="entry name" value="KR_dom"/>
</dbReference>
<dbReference type="eggNOG" id="COG0300">
    <property type="taxonomic scope" value="Bacteria"/>
</dbReference>
<dbReference type="InterPro" id="IPR002347">
    <property type="entry name" value="SDR_fam"/>
</dbReference>
<evidence type="ECO:0000313" key="5">
    <source>
        <dbReference type="EMBL" id="KGD63820.1"/>
    </source>
</evidence>
<name>A0A095UMS6_9GAMM</name>
<feature type="domain" description="Ketoreductase" evidence="4">
    <location>
        <begin position="7"/>
        <end position="194"/>
    </location>
</feature>
<dbReference type="Pfam" id="PF00106">
    <property type="entry name" value="adh_short"/>
    <property type="match status" value="1"/>
</dbReference>
<dbReference type="PANTHER" id="PTHR44196:SF2">
    <property type="entry name" value="SHORT-CHAIN DEHYDROGENASE-RELATED"/>
    <property type="match status" value="1"/>
</dbReference>
<dbReference type="PRINTS" id="PR00081">
    <property type="entry name" value="GDHRDH"/>
</dbReference>
<dbReference type="SMART" id="SM00822">
    <property type="entry name" value="PKS_KR"/>
    <property type="match status" value="1"/>
</dbReference>
<evidence type="ECO:0000256" key="2">
    <source>
        <dbReference type="ARBA" id="ARBA00023002"/>
    </source>
</evidence>
<dbReference type="InterPro" id="IPR036291">
    <property type="entry name" value="NAD(P)-bd_dom_sf"/>
</dbReference>
<dbReference type="EMBL" id="ARXV01000014">
    <property type="protein sequence ID" value="KGD63820.1"/>
    <property type="molecule type" value="Genomic_DNA"/>
</dbReference>
<dbReference type="Gene3D" id="3.40.50.720">
    <property type="entry name" value="NAD(P)-binding Rossmann-like Domain"/>
    <property type="match status" value="1"/>
</dbReference>
<keyword evidence="2" id="KW-0560">Oxidoreductase</keyword>
<dbReference type="PANTHER" id="PTHR44196">
    <property type="entry name" value="DEHYDROGENASE/REDUCTASE SDR FAMILY MEMBER 7B"/>
    <property type="match status" value="1"/>
</dbReference>
<dbReference type="PRINTS" id="PR00080">
    <property type="entry name" value="SDRFAMILY"/>
</dbReference>
<dbReference type="Proteomes" id="UP000029444">
    <property type="component" value="Unassembled WGS sequence"/>
</dbReference>
<proteinExistence type="inferred from homology"/>
<dbReference type="PATRIC" id="fig|1177154.3.peg.3068"/>
<dbReference type="RefSeq" id="WP_035234209.1">
    <property type="nucleotide sequence ID" value="NZ_ARXV01000014.1"/>
</dbReference>
<protein>
    <submittedName>
        <fullName evidence="5">Putative oxidoreductase</fullName>
    </submittedName>
</protein>
<reference evidence="5 6" key="1">
    <citation type="submission" date="2012-09" db="EMBL/GenBank/DDBJ databases">
        <title>Genome Sequence of alkane-degrading Bacterium Alcanivorax sp. 19-m-6.</title>
        <authorList>
            <person name="Lai Q."/>
            <person name="Shao Z."/>
        </authorList>
    </citation>
    <scope>NUCLEOTIDE SEQUENCE [LARGE SCALE GENOMIC DNA]</scope>
    <source>
        <strain evidence="5 6">19-m-6</strain>
    </source>
</reference>
<dbReference type="GO" id="GO:0016491">
    <property type="term" value="F:oxidoreductase activity"/>
    <property type="evidence" value="ECO:0007669"/>
    <property type="project" value="UniProtKB-KW"/>
</dbReference>
<sequence>MSNFSGKTALITGASSGMGMDYARQLCAAGANLILTARRVDRLEALKQELAAECAAKGVCVDIHVFACDLVNEASRESLIARIADAGLKVDILINNAGLGLQAPYLTQQWDDLHGMMQLDMNALSHLTHHYAADMKDRGEGYILLVASVAGHMAIPGYAAYSACKYYVRALGYALNGELAPDGIRVTVVSPGATETAFFEVAGHQRNWIACFMTGKSEHVVCAALKGLRRGTREVVPGTLNWLATFYSRLLPYGMMRRIMEVIF</sequence>
<evidence type="ECO:0000313" key="6">
    <source>
        <dbReference type="Proteomes" id="UP000029444"/>
    </source>
</evidence>
<keyword evidence="6" id="KW-1185">Reference proteome</keyword>
<gene>
    <name evidence="5" type="ORF">Y5S_03027</name>
</gene>
<comment type="caution">
    <text evidence="5">The sequence shown here is derived from an EMBL/GenBank/DDBJ whole genome shotgun (WGS) entry which is preliminary data.</text>
</comment>
<dbReference type="SUPFAM" id="SSF51735">
    <property type="entry name" value="NAD(P)-binding Rossmann-fold domains"/>
    <property type="match status" value="1"/>
</dbReference>
<dbReference type="GO" id="GO:0016020">
    <property type="term" value="C:membrane"/>
    <property type="evidence" value="ECO:0007669"/>
    <property type="project" value="TreeGrafter"/>
</dbReference>
<evidence type="ECO:0000256" key="3">
    <source>
        <dbReference type="RuleBase" id="RU000363"/>
    </source>
</evidence>